<comment type="caution">
    <text evidence="1">The sequence shown here is derived from an EMBL/GenBank/DDBJ whole genome shotgun (WGS) entry which is preliminary data.</text>
</comment>
<accession>A0ACC0UUM1</accession>
<name>A0ACC0UUM1_9HYPO</name>
<dbReference type="EMBL" id="CM047947">
    <property type="protein sequence ID" value="KAI9897207.1"/>
    <property type="molecule type" value="Genomic_DNA"/>
</dbReference>
<evidence type="ECO:0000313" key="1">
    <source>
        <dbReference type="EMBL" id="KAI9897207.1"/>
    </source>
</evidence>
<proteinExistence type="predicted"/>
<reference evidence="1" key="1">
    <citation type="submission" date="2022-10" db="EMBL/GenBank/DDBJ databases">
        <title>Complete Genome of Trichothecium roseum strain YXFP-22015, a Plant Pathogen Isolated from Citrus.</title>
        <authorList>
            <person name="Wang Y."/>
            <person name="Zhu L."/>
        </authorList>
    </citation>
    <scope>NUCLEOTIDE SEQUENCE</scope>
    <source>
        <strain evidence="1">YXFP-22015</strain>
    </source>
</reference>
<gene>
    <name evidence="1" type="ORF">N3K66_008229</name>
</gene>
<keyword evidence="2" id="KW-1185">Reference proteome</keyword>
<sequence length="335" mass="35904">MADYAADHANPQGAGDKRPTALQIIHDESLVGELAGKIMVVTGAASGIGLETARALSATGASLILPVRDIRKAEANLAPVLSSGRASLVPMDLSSFASVRRAAAVILEKSDGVVNVLVCNAGVMGIRELSLTADGHEMHFGTNYLGHFLLFHLLKHALLAGSTPQLKSRVVVLTSSVHRTCRLGGSDDYSFQKGGYSQEVAYARSKLTNIYMANELDRRYGHKGLRATSVHPGGIITEISRHMDSQFVPTLMKSEHVVKTLKSAEQGAATTVLAAVGKAWEDRGGRYLEDCGEAERGEDDNLGFGPGYVEQTYDPSDEARLWEDSLEIVGVDRDD</sequence>
<dbReference type="Proteomes" id="UP001163324">
    <property type="component" value="Chromosome 8"/>
</dbReference>
<evidence type="ECO:0000313" key="2">
    <source>
        <dbReference type="Proteomes" id="UP001163324"/>
    </source>
</evidence>
<organism evidence="1 2">
    <name type="scientific">Trichothecium roseum</name>
    <dbReference type="NCBI Taxonomy" id="47278"/>
    <lineage>
        <taxon>Eukaryota</taxon>
        <taxon>Fungi</taxon>
        <taxon>Dikarya</taxon>
        <taxon>Ascomycota</taxon>
        <taxon>Pezizomycotina</taxon>
        <taxon>Sordariomycetes</taxon>
        <taxon>Hypocreomycetidae</taxon>
        <taxon>Hypocreales</taxon>
        <taxon>Hypocreales incertae sedis</taxon>
        <taxon>Trichothecium</taxon>
    </lineage>
</organism>
<protein>
    <submittedName>
        <fullName evidence="1">Uncharacterized protein</fullName>
    </submittedName>
</protein>